<proteinExistence type="predicted"/>
<comment type="caution">
    <text evidence="1">The sequence shown here is derived from an EMBL/GenBank/DDBJ whole genome shotgun (WGS) entry which is preliminary data.</text>
</comment>
<keyword evidence="2" id="KW-1185">Reference proteome</keyword>
<evidence type="ECO:0000313" key="2">
    <source>
        <dbReference type="Proteomes" id="UP000634136"/>
    </source>
</evidence>
<reference evidence="1" key="1">
    <citation type="submission" date="2020-09" db="EMBL/GenBank/DDBJ databases">
        <title>Genome-Enabled Discovery of Anthraquinone Biosynthesis in Senna tora.</title>
        <authorList>
            <person name="Kang S.-H."/>
            <person name="Pandey R.P."/>
            <person name="Lee C.-M."/>
            <person name="Sim J.-S."/>
            <person name="Jeong J.-T."/>
            <person name="Choi B.-S."/>
            <person name="Jung M."/>
            <person name="Ginzburg D."/>
            <person name="Zhao K."/>
            <person name="Won S.Y."/>
            <person name="Oh T.-J."/>
            <person name="Yu Y."/>
            <person name="Kim N.-H."/>
            <person name="Lee O.R."/>
            <person name="Lee T.-H."/>
            <person name="Bashyal P."/>
            <person name="Kim T.-S."/>
            <person name="Lee W.-H."/>
            <person name="Kawkins C."/>
            <person name="Kim C.-K."/>
            <person name="Kim J.S."/>
            <person name="Ahn B.O."/>
            <person name="Rhee S.Y."/>
            <person name="Sohng J.K."/>
        </authorList>
    </citation>
    <scope>NUCLEOTIDE SEQUENCE</scope>
    <source>
        <tissue evidence="1">Leaf</tissue>
    </source>
</reference>
<evidence type="ECO:0000313" key="1">
    <source>
        <dbReference type="EMBL" id="KAF7811478.1"/>
    </source>
</evidence>
<protein>
    <submittedName>
        <fullName evidence="1">Uncharacterized protein</fullName>
    </submittedName>
</protein>
<name>A0A834SW05_9FABA</name>
<accession>A0A834SW05</accession>
<sequence>MAENQRSRLHNPLKLLQQILF</sequence>
<dbReference type="AlphaFoldDB" id="A0A834SW05"/>
<gene>
    <name evidence="1" type="ORF">G2W53_032454</name>
</gene>
<dbReference type="EMBL" id="JAAIUW010000010">
    <property type="protein sequence ID" value="KAF7811478.1"/>
    <property type="molecule type" value="Genomic_DNA"/>
</dbReference>
<organism evidence="1 2">
    <name type="scientific">Senna tora</name>
    <dbReference type="NCBI Taxonomy" id="362788"/>
    <lineage>
        <taxon>Eukaryota</taxon>
        <taxon>Viridiplantae</taxon>
        <taxon>Streptophyta</taxon>
        <taxon>Embryophyta</taxon>
        <taxon>Tracheophyta</taxon>
        <taxon>Spermatophyta</taxon>
        <taxon>Magnoliopsida</taxon>
        <taxon>eudicotyledons</taxon>
        <taxon>Gunneridae</taxon>
        <taxon>Pentapetalae</taxon>
        <taxon>rosids</taxon>
        <taxon>fabids</taxon>
        <taxon>Fabales</taxon>
        <taxon>Fabaceae</taxon>
        <taxon>Caesalpinioideae</taxon>
        <taxon>Cassia clade</taxon>
        <taxon>Senna</taxon>
    </lineage>
</organism>
<dbReference type="Proteomes" id="UP000634136">
    <property type="component" value="Unassembled WGS sequence"/>
</dbReference>